<dbReference type="PANTHER" id="PTHR43767:SF1">
    <property type="entry name" value="NONRIBOSOMAL PEPTIDE SYNTHASE PES1 (EUROFUNG)-RELATED"/>
    <property type="match status" value="1"/>
</dbReference>
<evidence type="ECO:0008006" key="6">
    <source>
        <dbReference type="Google" id="ProtNLM"/>
    </source>
</evidence>
<dbReference type="PANTHER" id="PTHR43767">
    <property type="entry name" value="LONG-CHAIN-FATTY-ACID--COA LIGASE"/>
    <property type="match status" value="1"/>
</dbReference>
<evidence type="ECO:0000256" key="1">
    <source>
        <dbReference type="ARBA" id="ARBA00023002"/>
    </source>
</evidence>
<dbReference type="Gene3D" id="3.40.605.10">
    <property type="entry name" value="Aldehyde Dehydrogenase, Chain A, domain 1"/>
    <property type="match status" value="1"/>
</dbReference>
<proteinExistence type="predicted"/>
<dbReference type="InterPro" id="IPR016162">
    <property type="entry name" value="Ald_DH_N"/>
</dbReference>
<reference evidence="4" key="1">
    <citation type="journal article" date="2014" name="Int. J. Syst. Evol. Microbiol.">
        <title>Complete genome sequence of Corynebacterium casei LMG S-19264T (=DSM 44701T), isolated from a smear-ripened cheese.</title>
        <authorList>
            <consortium name="US DOE Joint Genome Institute (JGI-PGF)"/>
            <person name="Walter F."/>
            <person name="Albersmeier A."/>
            <person name="Kalinowski J."/>
            <person name="Ruckert C."/>
        </authorList>
    </citation>
    <scope>NUCLEOTIDE SEQUENCE</scope>
    <source>
        <strain evidence="4">JCM 3313</strain>
    </source>
</reference>
<evidence type="ECO:0000259" key="3">
    <source>
        <dbReference type="Pfam" id="PF00501"/>
    </source>
</evidence>
<keyword evidence="1" id="KW-0560">Oxidoreductase</keyword>
<dbReference type="AlphaFoldDB" id="A0A918AWC7"/>
<dbReference type="Proteomes" id="UP000639606">
    <property type="component" value="Unassembled WGS sequence"/>
</dbReference>
<dbReference type="Gene3D" id="3.40.50.12780">
    <property type="entry name" value="N-terminal domain of ligase-like"/>
    <property type="match status" value="1"/>
</dbReference>
<dbReference type="InterPro" id="IPR045851">
    <property type="entry name" value="AMP-bd_C_sf"/>
</dbReference>
<dbReference type="Gene3D" id="3.40.309.10">
    <property type="entry name" value="Aldehyde Dehydrogenase, Chain A, domain 2"/>
    <property type="match status" value="1"/>
</dbReference>
<evidence type="ECO:0000313" key="5">
    <source>
        <dbReference type="Proteomes" id="UP000639606"/>
    </source>
</evidence>
<dbReference type="GO" id="GO:0016620">
    <property type="term" value="F:oxidoreductase activity, acting on the aldehyde or oxo group of donors, NAD or NADP as acceptor"/>
    <property type="evidence" value="ECO:0007669"/>
    <property type="project" value="InterPro"/>
</dbReference>
<dbReference type="Pfam" id="PF00171">
    <property type="entry name" value="Aldedh"/>
    <property type="match status" value="1"/>
</dbReference>
<evidence type="ECO:0000259" key="2">
    <source>
        <dbReference type="Pfam" id="PF00171"/>
    </source>
</evidence>
<protein>
    <recommendedName>
        <fullName evidence="6">Acyl-CoA synthetase (AMP-forming)/AMP-acid ligase II</fullName>
    </recommendedName>
</protein>
<dbReference type="InterPro" id="IPR016163">
    <property type="entry name" value="Ald_DH_C"/>
</dbReference>
<dbReference type="InterPro" id="IPR000873">
    <property type="entry name" value="AMP-dep_synth/lig_dom"/>
</dbReference>
<dbReference type="InterPro" id="IPR016161">
    <property type="entry name" value="Ald_DH/histidinol_DH"/>
</dbReference>
<dbReference type="InterPro" id="IPR015590">
    <property type="entry name" value="Aldehyde_DH_dom"/>
</dbReference>
<dbReference type="SUPFAM" id="SSF56801">
    <property type="entry name" value="Acetyl-CoA synthetase-like"/>
    <property type="match status" value="1"/>
</dbReference>
<dbReference type="InterPro" id="IPR050237">
    <property type="entry name" value="ATP-dep_AMP-bd_enzyme"/>
</dbReference>
<accession>A0A918AWC7</accession>
<dbReference type="Pfam" id="PF00501">
    <property type="entry name" value="AMP-binding"/>
    <property type="match status" value="1"/>
</dbReference>
<reference evidence="4" key="2">
    <citation type="submission" date="2020-09" db="EMBL/GenBank/DDBJ databases">
        <authorList>
            <person name="Sun Q."/>
            <person name="Ohkuma M."/>
        </authorList>
    </citation>
    <scope>NUCLEOTIDE SEQUENCE</scope>
    <source>
        <strain evidence="4">JCM 3313</strain>
    </source>
</reference>
<dbReference type="SUPFAM" id="SSF53720">
    <property type="entry name" value="ALDH-like"/>
    <property type="match status" value="1"/>
</dbReference>
<dbReference type="GO" id="GO:0016878">
    <property type="term" value="F:acid-thiol ligase activity"/>
    <property type="evidence" value="ECO:0007669"/>
    <property type="project" value="UniProtKB-ARBA"/>
</dbReference>
<keyword evidence="5" id="KW-1185">Reference proteome</keyword>
<feature type="domain" description="AMP-dependent synthetase/ligase" evidence="3">
    <location>
        <begin position="17"/>
        <end position="342"/>
    </location>
</feature>
<dbReference type="InterPro" id="IPR020845">
    <property type="entry name" value="AMP-binding_CS"/>
</dbReference>
<dbReference type="InterPro" id="IPR042099">
    <property type="entry name" value="ANL_N_sf"/>
</dbReference>
<dbReference type="EMBL" id="BMRG01000019">
    <property type="protein sequence ID" value="GGP79852.1"/>
    <property type="molecule type" value="Genomic_DNA"/>
</dbReference>
<dbReference type="CDD" id="cd04433">
    <property type="entry name" value="AFD_class_I"/>
    <property type="match status" value="1"/>
</dbReference>
<gene>
    <name evidence="4" type="ORF">GCM10010185_62220</name>
</gene>
<evidence type="ECO:0000313" key="4">
    <source>
        <dbReference type="EMBL" id="GGP79852.1"/>
    </source>
</evidence>
<dbReference type="RefSeq" id="WP_229796268.1">
    <property type="nucleotide sequence ID" value="NZ_BMRG01000019.1"/>
</dbReference>
<comment type="caution">
    <text evidence="4">The sequence shown here is derived from an EMBL/GenBank/DDBJ whole genome shotgun (WGS) entry which is preliminary data.</text>
</comment>
<organism evidence="4 5">
    <name type="scientific">Saccharothrix coeruleofusca</name>
    <dbReference type="NCBI Taxonomy" id="33919"/>
    <lineage>
        <taxon>Bacteria</taxon>
        <taxon>Bacillati</taxon>
        <taxon>Actinomycetota</taxon>
        <taxon>Actinomycetes</taxon>
        <taxon>Pseudonocardiales</taxon>
        <taxon>Pseudonocardiaceae</taxon>
        <taxon>Saccharothrix</taxon>
    </lineage>
</organism>
<dbReference type="Gene3D" id="3.30.300.30">
    <property type="match status" value="1"/>
</dbReference>
<dbReference type="PROSITE" id="PS00455">
    <property type="entry name" value="AMP_BINDING"/>
    <property type="match status" value="1"/>
</dbReference>
<feature type="domain" description="Aldehyde dehydrogenase" evidence="2">
    <location>
        <begin position="623"/>
        <end position="849"/>
    </location>
</feature>
<sequence length="884" mass="96253">MRSSEAALLAERSSTPELSRADVESTATGVAAVLRARGVRAGERIMVCGDNSAEYVIVLLALVHLGASIVLLDHLQTPGELRRCAELAGVRWVVTDADDDIVPAVGRATFAALVAEGAHSAGGGEPLSTARWYAQPDGLITWSSGSSGPPKGVVRSGKSFLDNIARTRRRMGYRADDVLLPLLPFSHQYGLSLVLAWWQTGCLLVITPHRRVDHAVELAGRSGATVLDATPMTYRTVLNLVRQRPHLLAALRGVRMWCVGGSPLDRGLAERFQQVIGRPLLDGYGSTETGNIALATPTEPVGCGLPLDGVEVSVRTEDGREAEPGELGQVLVRSPDLTSGYLAAGGGITALPPGPYRTGDIGYRDADGHLFVLGRYGAVHRMGHTLYPEALARRASEGGAPVEVVPVDDPDRGSQLVFVVADPQERDSRYWRARFQALMPAYEQPNRVVVVKGMPLNNNGKPDSAQLARLAGRTVARSPVTPHPPVPFPERVEALRAVARFIRDNPEPLLDVLCEISPHKAARVELASALAALDGAEDEVATHRPGGLSRLAVFMSSNVLCYSYVLHLLIPLLYTERVTFRPSAKVADTTRRLHELLAPVHRLPVEISPLSQRRFVEGPVTTADVVVFTGTYRNAEQIRAQLRPDQLMLFFGQGVNPFLVLPGADVELAVTDAIRIRMLNSGQDCFGPDVFLVADSEAERFVGLLTERLTTLRYGPYRDRDADYGPLFYDSALETATEYLHRHREHIVHGGRLDLRERHLEPTVLVRPSDLRLKLDELFSPIFNVVVHTDPEQLRSFLRTPHLNDRAMAAMVYGQDSATTELLSRRHLVCVNRTLLDVDDGNKPFGGYGVVANYAAYGGKRVAEPLLISKAVADHLPVAAEAAS</sequence>
<name>A0A918AWC7_9PSEU</name>